<comment type="catalytic activity">
    <reaction evidence="15 16">
        <text>UDP-N-acetyl-alpha-D-muramate + NADP(+) = UDP-N-acetyl-3-O-(1-carboxyvinyl)-alpha-D-glucosamine + NADPH + H(+)</text>
        <dbReference type="Rhea" id="RHEA:12248"/>
        <dbReference type="ChEBI" id="CHEBI:15378"/>
        <dbReference type="ChEBI" id="CHEBI:57783"/>
        <dbReference type="ChEBI" id="CHEBI:58349"/>
        <dbReference type="ChEBI" id="CHEBI:68483"/>
        <dbReference type="ChEBI" id="CHEBI:70757"/>
        <dbReference type="EC" id="1.3.1.98"/>
    </reaction>
</comment>
<dbReference type="Gene3D" id="3.90.78.10">
    <property type="entry name" value="UDP-N-acetylenolpyruvoylglucosamine reductase, C-terminal domain"/>
    <property type="match status" value="1"/>
</dbReference>
<dbReference type="GO" id="GO:0008762">
    <property type="term" value="F:UDP-N-acetylmuramate dehydrogenase activity"/>
    <property type="evidence" value="ECO:0007669"/>
    <property type="project" value="UniProtKB-UniRule"/>
</dbReference>
<dbReference type="GO" id="GO:0009252">
    <property type="term" value="P:peptidoglycan biosynthetic process"/>
    <property type="evidence" value="ECO:0007669"/>
    <property type="project" value="UniProtKB-UniRule"/>
</dbReference>
<dbReference type="EC" id="1.3.1.98" evidence="16"/>
<reference evidence="19 21" key="2">
    <citation type="submission" date="2017-04" db="EMBL/GenBank/DDBJ databases">
        <title>The genome sequence of Weissella cibaria isolated from wild Drosophila.</title>
        <authorList>
            <person name="Ricks N.J."/>
            <person name="Carroll C."/>
            <person name="Walters A."/>
            <person name="Newell P.D."/>
            <person name="Chaston J.M."/>
        </authorList>
    </citation>
    <scope>NUCLEOTIDE SEQUENCE [LARGE SCALE GENOMIC DNA]</scope>
    <source>
        <strain evidence="19 21">DmW_103</strain>
    </source>
</reference>
<dbReference type="PATRIC" id="fig|137591.25.peg.324"/>
<keyword evidence="8 16" id="KW-0274">FAD</keyword>
<keyword evidence="5 16" id="KW-0963">Cytoplasm</keyword>
<dbReference type="InterPro" id="IPR006094">
    <property type="entry name" value="Oxid_FAD_bind_N"/>
</dbReference>
<dbReference type="PANTHER" id="PTHR21071">
    <property type="entry name" value="UDP-N-ACETYLENOLPYRUVOYLGLUCOSAMINE REDUCTASE"/>
    <property type="match status" value="1"/>
</dbReference>
<evidence type="ECO:0000256" key="15">
    <source>
        <dbReference type="ARBA" id="ARBA00048914"/>
    </source>
</evidence>
<dbReference type="PROSITE" id="PS51387">
    <property type="entry name" value="FAD_PCMH"/>
    <property type="match status" value="1"/>
</dbReference>
<name>A0A0D1M259_9LACO</name>
<evidence type="ECO:0000256" key="9">
    <source>
        <dbReference type="ARBA" id="ARBA00022857"/>
    </source>
</evidence>
<comment type="cofactor">
    <cofactor evidence="1 16">
        <name>FAD</name>
        <dbReference type="ChEBI" id="CHEBI:57692"/>
    </cofactor>
</comment>
<feature type="active site" evidence="16">
    <location>
        <position position="292"/>
    </location>
</feature>
<dbReference type="NCBIfam" id="NF010480">
    <property type="entry name" value="PRK13905.1"/>
    <property type="match status" value="1"/>
</dbReference>
<dbReference type="InterPro" id="IPR016167">
    <property type="entry name" value="FAD-bd_PCMH_sub1"/>
</dbReference>
<evidence type="ECO:0000256" key="5">
    <source>
        <dbReference type="ARBA" id="ARBA00022490"/>
    </source>
</evidence>
<comment type="similarity">
    <text evidence="16">Belongs to the MurB family.</text>
</comment>
<dbReference type="PANTHER" id="PTHR21071:SF4">
    <property type="entry name" value="UDP-N-ACETYLENOLPYRUVOYLGLUCOSAMINE REDUCTASE"/>
    <property type="match status" value="1"/>
</dbReference>
<evidence type="ECO:0000256" key="6">
    <source>
        <dbReference type="ARBA" id="ARBA00022618"/>
    </source>
</evidence>
<feature type="active site" description="Proton donor" evidence="16">
    <location>
        <position position="222"/>
    </location>
</feature>
<evidence type="ECO:0000313" key="20">
    <source>
        <dbReference type="Proteomes" id="UP000032287"/>
    </source>
</evidence>
<evidence type="ECO:0000256" key="8">
    <source>
        <dbReference type="ARBA" id="ARBA00022827"/>
    </source>
</evidence>
<dbReference type="RefSeq" id="WP_010369945.1">
    <property type="nucleotide sequence ID" value="NZ_BJEF01000008.1"/>
</dbReference>
<dbReference type="GO" id="GO:0051301">
    <property type="term" value="P:cell division"/>
    <property type="evidence" value="ECO:0007669"/>
    <property type="project" value="UniProtKB-KW"/>
</dbReference>
<dbReference type="AlphaFoldDB" id="A0A0D1M259"/>
<evidence type="ECO:0000259" key="17">
    <source>
        <dbReference type="PROSITE" id="PS51387"/>
    </source>
</evidence>
<evidence type="ECO:0000256" key="11">
    <source>
        <dbReference type="ARBA" id="ARBA00022984"/>
    </source>
</evidence>
<keyword evidence="9 16" id="KW-0521">NADP</keyword>
<feature type="domain" description="FAD-binding PCMH-type" evidence="17">
    <location>
        <begin position="29"/>
        <end position="193"/>
    </location>
</feature>
<dbReference type="NCBIfam" id="TIGR00179">
    <property type="entry name" value="murB"/>
    <property type="match status" value="1"/>
</dbReference>
<dbReference type="InterPro" id="IPR003170">
    <property type="entry name" value="MurB"/>
</dbReference>
<evidence type="ECO:0000256" key="16">
    <source>
        <dbReference type="HAMAP-Rule" id="MF_00037"/>
    </source>
</evidence>
<evidence type="ECO:0000256" key="10">
    <source>
        <dbReference type="ARBA" id="ARBA00022960"/>
    </source>
</evidence>
<evidence type="ECO:0000313" key="21">
    <source>
        <dbReference type="Proteomes" id="UP000193588"/>
    </source>
</evidence>
<dbReference type="Gene3D" id="3.30.43.10">
    <property type="entry name" value="Uridine Diphospho-n-acetylenolpyruvylglucosamine Reductase, domain 2"/>
    <property type="match status" value="1"/>
</dbReference>
<evidence type="ECO:0000256" key="14">
    <source>
        <dbReference type="ARBA" id="ARBA00023316"/>
    </source>
</evidence>
<reference evidence="18 20" key="1">
    <citation type="journal article" date="2015" name="Microbiology (Mosc.)">
        <title>Genomics of the Weissella cibaria species with an examination of its metabolic traits.</title>
        <authorList>
            <person name="Lynch K.M."/>
            <person name="Lucid A."/>
            <person name="Arendt E.K."/>
            <person name="Sleator R.D."/>
            <person name="Lucey B."/>
            <person name="Coffey A."/>
        </authorList>
    </citation>
    <scope>NUCLEOTIDE SEQUENCE [LARGE SCALE GENOMIC DNA]</scope>
    <source>
        <strain evidence="18 20">MG1</strain>
    </source>
</reference>
<dbReference type="UniPathway" id="UPA00219"/>
<dbReference type="Proteomes" id="UP000193588">
    <property type="component" value="Unassembled WGS sequence"/>
</dbReference>
<dbReference type="InterPro" id="IPR016166">
    <property type="entry name" value="FAD-bd_PCMH"/>
</dbReference>
<dbReference type="Pfam" id="PF01565">
    <property type="entry name" value="FAD_binding_4"/>
    <property type="match status" value="1"/>
</dbReference>
<keyword evidence="14 16" id="KW-0961">Cell wall biogenesis/degradation</keyword>
<proteinExistence type="inferred from homology"/>
<gene>
    <name evidence="16 18" type="primary">murB</name>
    <name evidence="19" type="ORF">B9D04_02575</name>
    <name evidence="18" type="ORF">QX99_00333</name>
</gene>
<dbReference type="GO" id="GO:0008360">
    <property type="term" value="P:regulation of cell shape"/>
    <property type="evidence" value="ECO:0007669"/>
    <property type="project" value="UniProtKB-KW"/>
</dbReference>
<keyword evidence="12 16" id="KW-0560">Oxidoreductase</keyword>
<sequence>MNTNELITAFPGLDIRQHVALSAYTNTRVGGEADLVFWPRTVAELREVVAYATAHDVPMTVLGNASNLIITDDGLRGLTIFVTKLNEVAVSGNRIKATAGATIIDVTQIAREHSLAGIEWAAGIPGSVGGAVFMNAGAYGGQVDGWLESAEVITPAGEIKSYSNADLQFSYRHSLVQDTGDVIISATFKLQPDDGAAIEARMEDFNQKRASKQPLEFPSCGSVFKRPEGYFAGKLIMDAGLQGFQIGGAQVSTKHAGFIVNRGNATGSDYVNVIKHVQAVVKEKFGVDLETEVRILGN</sequence>
<comment type="subcellular location">
    <subcellularLocation>
        <location evidence="3 16">Cytoplasm</location>
    </subcellularLocation>
</comment>
<dbReference type="SUPFAM" id="SSF56176">
    <property type="entry name" value="FAD-binding/transporter-associated domain-like"/>
    <property type="match status" value="1"/>
</dbReference>
<dbReference type="HAMAP" id="MF_00037">
    <property type="entry name" value="MurB"/>
    <property type="match status" value="1"/>
</dbReference>
<evidence type="ECO:0000313" key="18">
    <source>
        <dbReference type="EMBL" id="KIU22121.1"/>
    </source>
</evidence>
<keyword evidence="20" id="KW-1185">Reference proteome</keyword>
<comment type="function">
    <text evidence="2 16">Cell wall formation.</text>
</comment>
<dbReference type="GO" id="GO:0005829">
    <property type="term" value="C:cytosol"/>
    <property type="evidence" value="ECO:0007669"/>
    <property type="project" value="TreeGrafter"/>
</dbReference>
<dbReference type="EMBL" id="NDXJ01000004">
    <property type="protein sequence ID" value="OSP89985.1"/>
    <property type="molecule type" value="Genomic_DNA"/>
</dbReference>
<dbReference type="InterPro" id="IPR011601">
    <property type="entry name" value="MurB_C"/>
</dbReference>
<dbReference type="GO" id="GO:0071555">
    <property type="term" value="P:cell wall organization"/>
    <property type="evidence" value="ECO:0007669"/>
    <property type="project" value="UniProtKB-KW"/>
</dbReference>
<keyword evidence="10 16" id="KW-0133">Cell shape</keyword>
<evidence type="ECO:0000256" key="12">
    <source>
        <dbReference type="ARBA" id="ARBA00023002"/>
    </source>
</evidence>
<dbReference type="GO" id="GO:0071949">
    <property type="term" value="F:FAD binding"/>
    <property type="evidence" value="ECO:0007669"/>
    <property type="project" value="InterPro"/>
</dbReference>
<dbReference type="GeneID" id="66962824"/>
<keyword evidence="6 16" id="KW-0132">Cell division</keyword>
<comment type="pathway">
    <text evidence="4 16">Cell wall biogenesis; peptidoglycan biosynthesis.</text>
</comment>
<keyword evidence="11 16" id="KW-0573">Peptidoglycan synthesis</keyword>
<organism evidence="18 20">
    <name type="scientific">Weissella cibaria</name>
    <dbReference type="NCBI Taxonomy" id="137591"/>
    <lineage>
        <taxon>Bacteria</taxon>
        <taxon>Bacillati</taxon>
        <taxon>Bacillota</taxon>
        <taxon>Bacilli</taxon>
        <taxon>Lactobacillales</taxon>
        <taxon>Lactobacillaceae</taxon>
        <taxon>Weissella</taxon>
    </lineage>
</organism>
<evidence type="ECO:0000313" key="19">
    <source>
        <dbReference type="EMBL" id="OSP89985.1"/>
    </source>
</evidence>
<evidence type="ECO:0000256" key="1">
    <source>
        <dbReference type="ARBA" id="ARBA00001974"/>
    </source>
</evidence>
<dbReference type="eggNOG" id="COG0812">
    <property type="taxonomic scope" value="Bacteria"/>
</dbReference>
<evidence type="ECO:0000256" key="2">
    <source>
        <dbReference type="ARBA" id="ARBA00003921"/>
    </source>
</evidence>
<comment type="caution">
    <text evidence="18">The sequence shown here is derived from an EMBL/GenBank/DDBJ whole genome shotgun (WGS) entry which is preliminary data.</text>
</comment>
<dbReference type="SUPFAM" id="SSF56194">
    <property type="entry name" value="Uridine diphospho-N-Acetylenolpyruvylglucosamine reductase, MurB, C-terminal domain"/>
    <property type="match status" value="1"/>
</dbReference>
<dbReference type="Pfam" id="PF02873">
    <property type="entry name" value="MurB_C"/>
    <property type="match status" value="1"/>
</dbReference>
<dbReference type="InterPro" id="IPR016169">
    <property type="entry name" value="FAD-bd_PCMH_sub2"/>
</dbReference>
<evidence type="ECO:0000256" key="3">
    <source>
        <dbReference type="ARBA" id="ARBA00004496"/>
    </source>
</evidence>
<dbReference type="EMBL" id="JWHU01000004">
    <property type="protein sequence ID" value="KIU22121.1"/>
    <property type="molecule type" value="Genomic_DNA"/>
</dbReference>
<dbReference type="InterPro" id="IPR036318">
    <property type="entry name" value="FAD-bd_PCMH-like_sf"/>
</dbReference>
<dbReference type="STRING" id="137591.AO080_10475"/>
<keyword evidence="13 16" id="KW-0131">Cell cycle</keyword>
<dbReference type="Gene3D" id="3.30.465.10">
    <property type="match status" value="1"/>
</dbReference>
<evidence type="ECO:0000256" key="13">
    <source>
        <dbReference type="ARBA" id="ARBA00023306"/>
    </source>
</evidence>
<evidence type="ECO:0000256" key="4">
    <source>
        <dbReference type="ARBA" id="ARBA00004752"/>
    </source>
</evidence>
<keyword evidence="7 16" id="KW-0285">Flavoprotein</keyword>
<dbReference type="Proteomes" id="UP000032287">
    <property type="component" value="Unassembled WGS sequence"/>
</dbReference>
<accession>A0A0D1M259</accession>
<protein>
    <recommendedName>
        <fullName evidence="16">UDP-N-acetylenolpyruvoylglucosamine reductase</fullName>
        <ecNumber evidence="16">1.3.1.98</ecNumber>
    </recommendedName>
    <alternativeName>
        <fullName evidence="16">UDP-N-acetylmuramate dehydrogenase</fullName>
    </alternativeName>
</protein>
<evidence type="ECO:0000256" key="7">
    <source>
        <dbReference type="ARBA" id="ARBA00022630"/>
    </source>
</evidence>
<dbReference type="InterPro" id="IPR036635">
    <property type="entry name" value="MurB_C_sf"/>
</dbReference>
<dbReference type="OrthoDB" id="9804753at2"/>
<feature type="active site" evidence="16">
    <location>
        <position position="172"/>
    </location>
</feature>